<dbReference type="Pfam" id="PF14223">
    <property type="entry name" value="Retrotran_gag_2"/>
    <property type="match status" value="1"/>
</dbReference>
<dbReference type="Pfam" id="PF13976">
    <property type="entry name" value="gag_pre-integrs"/>
    <property type="match status" value="1"/>
</dbReference>
<keyword evidence="1" id="KW-0645">Protease</keyword>
<feature type="compositionally biased region" description="Polar residues" evidence="2">
    <location>
        <begin position="242"/>
        <end position="265"/>
    </location>
</feature>
<dbReference type="InterPro" id="IPR057670">
    <property type="entry name" value="SH3_retrovirus"/>
</dbReference>
<evidence type="ECO:0000256" key="1">
    <source>
        <dbReference type="ARBA" id="ARBA00022750"/>
    </source>
</evidence>
<dbReference type="InterPro" id="IPR001584">
    <property type="entry name" value="Integrase_cat-core"/>
</dbReference>
<feature type="compositionally biased region" description="Polar residues" evidence="2">
    <location>
        <begin position="940"/>
        <end position="961"/>
    </location>
</feature>
<dbReference type="CDD" id="cd09272">
    <property type="entry name" value="RNase_HI_RT_Ty1"/>
    <property type="match status" value="1"/>
</dbReference>
<evidence type="ECO:0000313" key="4">
    <source>
        <dbReference type="EMBL" id="PNX93462.1"/>
    </source>
</evidence>
<gene>
    <name evidence="4" type="ORF">L195_g016616</name>
</gene>
<name>A0A2K3MRS5_TRIPR</name>
<dbReference type="Pfam" id="PF22936">
    <property type="entry name" value="Pol_BBD"/>
    <property type="match status" value="1"/>
</dbReference>
<dbReference type="GO" id="GO:0003676">
    <property type="term" value="F:nucleic acid binding"/>
    <property type="evidence" value="ECO:0007669"/>
    <property type="project" value="InterPro"/>
</dbReference>
<feature type="region of interest" description="Disordered" evidence="2">
    <location>
        <begin position="325"/>
        <end position="354"/>
    </location>
</feature>
<feature type="compositionally biased region" description="Basic residues" evidence="2">
    <location>
        <begin position="279"/>
        <end position="288"/>
    </location>
</feature>
<feature type="domain" description="Integrase catalytic" evidence="3">
    <location>
        <begin position="626"/>
        <end position="790"/>
    </location>
</feature>
<dbReference type="PANTHER" id="PTHR11439:SF500">
    <property type="entry name" value="RNA-DIRECTED DNA POLYMERASE"/>
    <property type="match status" value="1"/>
</dbReference>
<evidence type="ECO:0000256" key="2">
    <source>
        <dbReference type="SAM" id="MobiDB-lite"/>
    </source>
</evidence>
<accession>A0A2K3MRS5</accession>
<dbReference type="EMBL" id="ASHM01011532">
    <property type="protein sequence ID" value="PNX93462.1"/>
    <property type="molecule type" value="Genomic_DNA"/>
</dbReference>
<feature type="compositionally biased region" description="Low complexity" evidence="2">
    <location>
        <begin position="296"/>
        <end position="305"/>
    </location>
</feature>
<dbReference type="InterPro" id="IPR054722">
    <property type="entry name" value="PolX-like_BBD"/>
</dbReference>
<keyword evidence="1" id="KW-0378">Hydrolase</keyword>
<dbReference type="InterPro" id="IPR013103">
    <property type="entry name" value="RVT_2"/>
</dbReference>
<proteinExistence type="predicted"/>
<dbReference type="SUPFAM" id="SSF53098">
    <property type="entry name" value="Ribonuclease H-like"/>
    <property type="match status" value="1"/>
</dbReference>
<dbReference type="InterPro" id="IPR043502">
    <property type="entry name" value="DNA/RNA_pol_sf"/>
</dbReference>
<feature type="compositionally biased region" description="Polar residues" evidence="2">
    <location>
        <begin position="329"/>
        <end position="343"/>
    </location>
</feature>
<sequence length="1489" mass="167570">PHIDAGILNPPPLQTLRENETDHRKNDLNFTLRITEKLGEKNFHLWRQQVEPYINAHDLDDFLVDPHIPPRFLTETDRITATLNPNYRSWRKKDQMLLSWLQSTLSSEILTRFLGCHHTYELWGKILSYFHQQLRAKARQLRVELRSTTLENKTVKEYLLRIRLLIDNLVSIGDPLPLNQHLDVILEGLPTDFNSVISVIESKFDIIDMNEVEALLLAHEARLEKGKKRTLEDAASINIAQTQTTDAPVQDQNTVQPSINNTFSQDPHHNPNFGNSRGRGNRNSKGRGGRNGGGRTSNNNNNNNTSNTQCQICFKPNHTALDCWHRNDPNYQPQNPANSQNFPQAPPPGYFQEAYSPYSGQNFPPGFGRNYGYGFPNFPMWPGASSHPRPAAPFAPPTAMLANVMPYNPSNAWYPDSGASYHVTADPKNIQQHSPFSATDQLFMGNGHCLTVLSTGSSVFPSPNHTQTHLALHNLLHVPTITKNLISVSQFAKDNNVFFEFHANHCLVKSQDTKEILLQGNVGADGLYSFSNISIIPAKSSTASTLHRPIVCSVTSNSNVSSSSVSLNSQHMWHLRLGHPNNQTLKSALKLCNISFQNNDNDVSLLCTACCMGKAHRLHSPPSQTVYSHPLELVFSDLWGPAPSTSSLGYHYYITFIDAFSKYTWIYLLKSKSEALTVFKQFKTMAELQLGCSLKSLQTDWGGEFRPFTKILSELGVSHRLICPHTHHQNGVVERKHRHVVDLGLTLLSQANLPITYWDHAFLTAVHLINRLPTAALSFKIPYTVLFNKIPDYHSLKVFGCACFPLLRPYNSHKLDFRSHECIFMGYSNTHKGYKCLSPSGKIFISKDVLFNEYRFPYQFLFPSPMKNTILPSPVPDIPISTLPIGNHNHSQLATLNNTVQCQESSATALSQPPYVSTIPENSPNSNNSNTTQITTNASDIQKSTPPNKSTNTHTMQTRSKSGIVLPKQNPTLLLTHTEPKTVKQALSIPQWYNAMKDEFDALQRNQTWTLVSLPPNRSAIGCKWVFRTKENPDGSINKYKARLVAKGFHQKPGFDFNETFSPVIKPVTIRLILSLAISYKWPLKQLDINNAFLNGSLNEEVYMVQPQGFEEKDSSLVCKLNKALYGLKQAPRQWFDKLTSTLIQFGFKASKCDPSLFIYSKNCQIVYLLVYVDDIIITGSSPDLVQHLVNKLDSVFSLKQLGELEYFLGIEVKNLSDGSLLLTQTKYIKDLLIKTNMLDSNPIATPMMSSCKLSKIGSDNMNDATLYRSVVGSLQYATISRPEISFAVNKVCQFMSAPLESHWVAVKRILRYLKGTSHLGLRLFPANINHPLSLRAFCDADWASDPDDRRSTSGAAIFFGPNLISWWSRKQQVVARSSTEAEYRSLAQITADVLWLQTLLKELTVPFTTPTVYCDNQSAVLLAHNPVLHSRTKHMEIDLFFVREKVIAKQLTVLHIPGTTQLADILTKPISTDKFLSIRSKLNVRDSQ</sequence>
<feature type="region of interest" description="Disordered" evidence="2">
    <location>
        <begin position="242"/>
        <end position="305"/>
    </location>
</feature>
<dbReference type="SUPFAM" id="SSF56672">
    <property type="entry name" value="DNA/RNA polymerases"/>
    <property type="match status" value="1"/>
</dbReference>
<comment type="caution">
    <text evidence="4">The sequence shown here is derived from an EMBL/GenBank/DDBJ whole genome shotgun (WGS) entry which is preliminary data.</text>
</comment>
<dbReference type="InterPro" id="IPR036397">
    <property type="entry name" value="RNaseH_sf"/>
</dbReference>
<dbReference type="GO" id="GO:0015074">
    <property type="term" value="P:DNA integration"/>
    <property type="evidence" value="ECO:0007669"/>
    <property type="project" value="InterPro"/>
</dbReference>
<dbReference type="GO" id="GO:0004190">
    <property type="term" value="F:aspartic-type endopeptidase activity"/>
    <property type="evidence" value="ECO:0007669"/>
    <property type="project" value="UniProtKB-KW"/>
</dbReference>
<reference evidence="4 5" key="1">
    <citation type="journal article" date="2014" name="Am. J. Bot.">
        <title>Genome assembly and annotation for red clover (Trifolium pratense; Fabaceae).</title>
        <authorList>
            <person name="Istvanek J."/>
            <person name="Jaros M."/>
            <person name="Krenek A."/>
            <person name="Repkova J."/>
        </authorList>
    </citation>
    <scope>NUCLEOTIDE SEQUENCE [LARGE SCALE GENOMIC DNA]</scope>
    <source>
        <strain evidence="5">cv. Tatra</strain>
        <tissue evidence="4">Young leaves</tissue>
    </source>
</reference>
<evidence type="ECO:0000313" key="5">
    <source>
        <dbReference type="Proteomes" id="UP000236291"/>
    </source>
</evidence>
<feature type="region of interest" description="Disordered" evidence="2">
    <location>
        <begin position="907"/>
        <end position="961"/>
    </location>
</feature>
<dbReference type="Pfam" id="PF07727">
    <property type="entry name" value="RVT_2"/>
    <property type="match status" value="1"/>
</dbReference>
<dbReference type="STRING" id="57577.A0A2K3MRS5"/>
<dbReference type="Proteomes" id="UP000236291">
    <property type="component" value="Unassembled WGS sequence"/>
</dbReference>
<dbReference type="Pfam" id="PF25597">
    <property type="entry name" value="SH3_retrovirus"/>
    <property type="match status" value="1"/>
</dbReference>
<reference evidence="4 5" key="2">
    <citation type="journal article" date="2017" name="Front. Plant Sci.">
        <title>Gene Classification and Mining of Molecular Markers Useful in Red Clover (Trifolium pratense) Breeding.</title>
        <authorList>
            <person name="Istvanek J."/>
            <person name="Dluhosova J."/>
            <person name="Dluhos P."/>
            <person name="Patkova L."/>
            <person name="Nedelnik J."/>
            <person name="Repkova J."/>
        </authorList>
    </citation>
    <scope>NUCLEOTIDE SEQUENCE [LARGE SCALE GENOMIC DNA]</scope>
    <source>
        <strain evidence="5">cv. Tatra</strain>
        <tissue evidence="4">Young leaves</tissue>
    </source>
</reference>
<dbReference type="InterPro" id="IPR025724">
    <property type="entry name" value="GAG-pre-integrase_dom"/>
</dbReference>
<evidence type="ECO:0000259" key="3">
    <source>
        <dbReference type="PROSITE" id="PS50994"/>
    </source>
</evidence>
<feature type="non-terminal residue" evidence="4">
    <location>
        <position position="1"/>
    </location>
</feature>
<dbReference type="Pfam" id="PF00665">
    <property type="entry name" value="rve"/>
    <property type="match status" value="1"/>
</dbReference>
<dbReference type="PROSITE" id="PS50994">
    <property type="entry name" value="INTEGRASE"/>
    <property type="match status" value="1"/>
</dbReference>
<feature type="compositionally biased region" description="Low complexity" evidence="2">
    <location>
        <begin position="917"/>
        <end position="939"/>
    </location>
</feature>
<dbReference type="ExpressionAtlas" id="A0A2K3MRS5">
    <property type="expression patterns" value="baseline"/>
</dbReference>
<organism evidence="4 5">
    <name type="scientific">Trifolium pratense</name>
    <name type="common">Red clover</name>
    <dbReference type="NCBI Taxonomy" id="57577"/>
    <lineage>
        <taxon>Eukaryota</taxon>
        <taxon>Viridiplantae</taxon>
        <taxon>Streptophyta</taxon>
        <taxon>Embryophyta</taxon>
        <taxon>Tracheophyta</taxon>
        <taxon>Spermatophyta</taxon>
        <taxon>Magnoliopsida</taxon>
        <taxon>eudicotyledons</taxon>
        <taxon>Gunneridae</taxon>
        <taxon>Pentapetalae</taxon>
        <taxon>rosids</taxon>
        <taxon>fabids</taxon>
        <taxon>Fabales</taxon>
        <taxon>Fabaceae</taxon>
        <taxon>Papilionoideae</taxon>
        <taxon>50 kb inversion clade</taxon>
        <taxon>NPAAA clade</taxon>
        <taxon>Hologalegina</taxon>
        <taxon>IRL clade</taxon>
        <taxon>Trifolieae</taxon>
        <taxon>Trifolium</taxon>
    </lineage>
</organism>
<dbReference type="PANTHER" id="PTHR11439">
    <property type="entry name" value="GAG-POL-RELATED RETROTRANSPOSON"/>
    <property type="match status" value="1"/>
</dbReference>
<dbReference type="Gene3D" id="3.30.420.10">
    <property type="entry name" value="Ribonuclease H-like superfamily/Ribonuclease H"/>
    <property type="match status" value="1"/>
</dbReference>
<protein>
    <submittedName>
        <fullName evidence="4">Histone deacetylase</fullName>
    </submittedName>
</protein>
<keyword evidence="1" id="KW-0064">Aspartyl protease</keyword>
<feature type="region of interest" description="Disordered" evidence="2">
    <location>
        <begin position="1"/>
        <end position="21"/>
    </location>
</feature>
<dbReference type="InterPro" id="IPR012337">
    <property type="entry name" value="RNaseH-like_sf"/>
</dbReference>